<dbReference type="Gene3D" id="1.10.510.10">
    <property type="entry name" value="Transferase(Phosphotransferase) domain 1"/>
    <property type="match status" value="1"/>
</dbReference>
<evidence type="ECO:0000313" key="11">
    <source>
        <dbReference type="EMBL" id="GMH76004.1"/>
    </source>
</evidence>
<dbReference type="PROSITE" id="PS00107">
    <property type="entry name" value="PROTEIN_KINASE_ATP"/>
    <property type="match status" value="1"/>
</dbReference>
<dbReference type="PANTHER" id="PTHR24056">
    <property type="entry name" value="CELL DIVISION PROTEIN KINASE"/>
    <property type="match status" value="1"/>
</dbReference>
<dbReference type="AlphaFoldDB" id="A0A9W7AQQ9"/>
<dbReference type="PROSITE" id="PS00108">
    <property type="entry name" value="PROTEIN_KINASE_ST"/>
    <property type="match status" value="1"/>
</dbReference>
<dbReference type="GO" id="GO:0004674">
    <property type="term" value="F:protein serine/threonine kinase activity"/>
    <property type="evidence" value="ECO:0007669"/>
    <property type="project" value="UniProtKB-KW"/>
</dbReference>
<evidence type="ECO:0000256" key="1">
    <source>
        <dbReference type="ARBA" id="ARBA00006485"/>
    </source>
</evidence>
<evidence type="ECO:0000256" key="5">
    <source>
        <dbReference type="ARBA" id="ARBA00039612"/>
    </source>
</evidence>
<accession>A0A9W7AQQ9</accession>
<dbReference type="GO" id="GO:0005634">
    <property type="term" value="C:nucleus"/>
    <property type="evidence" value="ECO:0007669"/>
    <property type="project" value="TreeGrafter"/>
</dbReference>
<dbReference type="SUPFAM" id="SSF56112">
    <property type="entry name" value="Protein kinase-like (PK-like)"/>
    <property type="match status" value="1"/>
</dbReference>
<evidence type="ECO:0000256" key="7">
    <source>
        <dbReference type="ARBA" id="ARBA00042858"/>
    </source>
</evidence>
<feature type="domain" description="Protein kinase" evidence="10">
    <location>
        <begin position="5"/>
        <end position="303"/>
    </location>
</feature>
<keyword evidence="9" id="KW-0723">Serine/threonine-protein kinase</keyword>
<comment type="caution">
    <text evidence="11">The sequence shown here is derived from an EMBL/GenBank/DDBJ whole genome shotgun (WGS) entry which is preliminary data.</text>
</comment>
<keyword evidence="9" id="KW-0418">Kinase</keyword>
<reference evidence="12" key="1">
    <citation type="journal article" date="2023" name="Commun. Biol.">
        <title>Genome analysis of Parmales, the sister group of diatoms, reveals the evolutionary specialization of diatoms from phago-mixotrophs to photoautotrophs.</title>
        <authorList>
            <person name="Ban H."/>
            <person name="Sato S."/>
            <person name="Yoshikawa S."/>
            <person name="Yamada K."/>
            <person name="Nakamura Y."/>
            <person name="Ichinomiya M."/>
            <person name="Sato N."/>
            <person name="Blanc-Mathieu R."/>
            <person name="Endo H."/>
            <person name="Kuwata A."/>
            <person name="Ogata H."/>
        </authorList>
    </citation>
    <scope>NUCLEOTIDE SEQUENCE [LARGE SCALE GENOMIC DNA]</scope>
</reference>
<dbReference type="Proteomes" id="UP001162640">
    <property type="component" value="Unassembled WGS sequence"/>
</dbReference>
<dbReference type="InterPro" id="IPR050108">
    <property type="entry name" value="CDK"/>
</dbReference>
<evidence type="ECO:0000256" key="6">
    <source>
        <dbReference type="ARBA" id="ARBA00041902"/>
    </source>
</evidence>
<evidence type="ECO:0000256" key="3">
    <source>
        <dbReference type="ARBA" id="ARBA00022840"/>
    </source>
</evidence>
<dbReference type="PROSITE" id="PS50011">
    <property type="entry name" value="PROTEIN_KINASE_DOM"/>
    <property type="match status" value="1"/>
</dbReference>
<dbReference type="GO" id="GO:0005524">
    <property type="term" value="F:ATP binding"/>
    <property type="evidence" value="ECO:0007669"/>
    <property type="project" value="UniProtKB-UniRule"/>
</dbReference>
<dbReference type="InterPro" id="IPR011009">
    <property type="entry name" value="Kinase-like_dom_sf"/>
</dbReference>
<evidence type="ECO:0000256" key="8">
    <source>
        <dbReference type="PROSITE-ProRule" id="PRU10141"/>
    </source>
</evidence>
<proteinExistence type="inferred from homology"/>
<feature type="binding site" evidence="8">
    <location>
        <position position="40"/>
    </location>
    <ligand>
        <name>ATP</name>
        <dbReference type="ChEBI" id="CHEBI:30616"/>
    </ligand>
</feature>
<keyword evidence="9" id="KW-0808">Transferase</keyword>
<evidence type="ECO:0000259" key="10">
    <source>
        <dbReference type="PROSITE" id="PS50011"/>
    </source>
</evidence>
<dbReference type="InterPro" id="IPR008271">
    <property type="entry name" value="Ser/Thr_kinase_AS"/>
</dbReference>
<dbReference type="SMART" id="SM00220">
    <property type="entry name" value="S_TKc"/>
    <property type="match status" value="1"/>
</dbReference>
<evidence type="ECO:0000313" key="12">
    <source>
        <dbReference type="Proteomes" id="UP001162640"/>
    </source>
</evidence>
<dbReference type="InterPro" id="IPR000719">
    <property type="entry name" value="Prot_kinase_dom"/>
</dbReference>
<evidence type="ECO:0000256" key="9">
    <source>
        <dbReference type="RuleBase" id="RU000304"/>
    </source>
</evidence>
<evidence type="ECO:0000256" key="2">
    <source>
        <dbReference type="ARBA" id="ARBA00022741"/>
    </source>
</evidence>
<organism evidence="11 12">
    <name type="scientific">Triparma laevis f. inornata</name>
    <dbReference type="NCBI Taxonomy" id="1714386"/>
    <lineage>
        <taxon>Eukaryota</taxon>
        <taxon>Sar</taxon>
        <taxon>Stramenopiles</taxon>
        <taxon>Ochrophyta</taxon>
        <taxon>Bolidophyceae</taxon>
        <taxon>Parmales</taxon>
        <taxon>Triparmaceae</taxon>
        <taxon>Triparma</taxon>
    </lineage>
</organism>
<keyword evidence="3 8" id="KW-0067">ATP-binding</keyword>
<sequence>MSSRYTLSKKLGTGTYGTVYKATSLHPLPNLPVGSTVAIKQIKPYPVNTPEAQQPQYLTSGVSVSTIRELKIMRELSLHPSHLQLYDCYSTTDGALNLVLEFCKTDLDKIILKNTRLPLPLIRHIGHQTFIALHHLHSHSILHRDIKPDNILLTPTLQLKLGDFGLSRYTSPPGQLMSWEAVTQWYKPPEMLLREGLYTSKIDVWSLACVLAECFTGKETYIFKTPFEGDLLQLKTIFTVLGVPKEEMKSLPAAMRGLNWKGKEGSGLPKSGNGEFDEVLEGCLKLDVKERMTCEEVLGMKFWEGEKADISGYV</sequence>
<comment type="subunit">
    <text evidence="4">May form a complex composed of at least the catalytic subunit CRK2 and a cyclin.</text>
</comment>
<protein>
    <recommendedName>
        <fullName evidence="5">Cyclin-dependent kinase 2 homolog</fullName>
    </recommendedName>
    <alternativeName>
        <fullName evidence="6">Cell division control protein 2 homolog</fullName>
    </alternativeName>
    <alternativeName>
        <fullName evidence="7">cdc2-related kinase 2</fullName>
    </alternativeName>
</protein>
<keyword evidence="2 8" id="KW-0547">Nucleotide-binding</keyword>
<comment type="similarity">
    <text evidence="1">Belongs to the protein kinase superfamily. CMGC Ser/Thr protein kinase family. CDC2/CDKX subfamily.</text>
</comment>
<name>A0A9W7AQQ9_9STRA</name>
<gene>
    <name evidence="11" type="ORF">TL16_g06939</name>
</gene>
<dbReference type="InterPro" id="IPR017441">
    <property type="entry name" value="Protein_kinase_ATP_BS"/>
</dbReference>
<dbReference type="Gene3D" id="3.30.200.20">
    <property type="entry name" value="Phosphorylase Kinase, domain 1"/>
    <property type="match status" value="1"/>
</dbReference>
<evidence type="ECO:0000256" key="4">
    <source>
        <dbReference type="ARBA" id="ARBA00038543"/>
    </source>
</evidence>
<dbReference type="EMBL" id="BLQM01000214">
    <property type="protein sequence ID" value="GMH76004.1"/>
    <property type="molecule type" value="Genomic_DNA"/>
</dbReference>
<dbReference type="Pfam" id="PF00069">
    <property type="entry name" value="Pkinase"/>
    <property type="match status" value="1"/>
</dbReference>